<reference evidence="8 9" key="1">
    <citation type="submission" date="2024-06" db="EMBL/GenBank/DDBJ databases">
        <title>The Natural Products Discovery Center: Release of the First 8490 Sequenced Strains for Exploring Actinobacteria Biosynthetic Diversity.</title>
        <authorList>
            <person name="Kalkreuter E."/>
            <person name="Kautsar S.A."/>
            <person name="Yang D."/>
            <person name="Bader C.D."/>
            <person name="Teijaro C.N."/>
            <person name="Fluegel L."/>
            <person name="Davis C.M."/>
            <person name="Simpson J.R."/>
            <person name="Lauterbach L."/>
            <person name="Steele A.D."/>
            <person name="Gui C."/>
            <person name="Meng S."/>
            <person name="Li G."/>
            <person name="Viehrig K."/>
            <person name="Ye F."/>
            <person name="Su P."/>
            <person name="Kiefer A.F."/>
            <person name="Nichols A."/>
            <person name="Cepeda A.J."/>
            <person name="Yan W."/>
            <person name="Fan B."/>
            <person name="Jiang Y."/>
            <person name="Adhikari A."/>
            <person name="Zheng C.-J."/>
            <person name="Schuster L."/>
            <person name="Cowan T.M."/>
            <person name="Smanski M.J."/>
            <person name="Chevrette M.G."/>
            <person name="De Carvalho L.P.S."/>
            <person name="Shen B."/>
        </authorList>
    </citation>
    <scope>NUCLEOTIDE SEQUENCE [LARGE SCALE GENOMIC DNA]</scope>
    <source>
        <strain evidence="8 9">NPDC050100</strain>
    </source>
</reference>
<sequence>MIIVCGEALIDLVPTGAEDTWRAVPGGGPANTAVAVARLGTPVRLLCRLSRDGFGRRLRDHLTANGVDLGLAVEAAEPTTLAVVDLDEHGSAGFRFSMEKTADWQWTPGELPGSLPPGTRALHVGSLASVVPPGAAVLRTWAAGHRDAVTVVYDVNVRPAVLPGREPYLEQVEAWLRVAHIVKASEEDLAWLHPERDPLDTARAWLAEHGLDLVLVTRGAAGAVALSCDGPPIAADGVAVRVVDTVGAGDAFTGAFLHGSMDRGMPLAESLRYAVRAAALTCTREGAAPPSRAEVDAGL</sequence>
<protein>
    <submittedName>
        <fullName evidence="8">Carbohydrate kinase</fullName>
        <ecNumber evidence="8">2.7.1.-</ecNumber>
    </submittedName>
</protein>
<evidence type="ECO:0000256" key="4">
    <source>
        <dbReference type="ARBA" id="ARBA00022777"/>
    </source>
</evidence>
<dbReference type="Proteomes" id="UP001551675">
    <property type="component" value="Unassembled WGS sequence"/>
</dbReference>
<dbReference type="InterPro" id="IPR029056">
    <property type="entry name" value="Ribokinase-like"/>
</dbReference>
<accession>A0ABV3G8D9</accession>
<dbReference type="Pfam" id="PF00294">
    <property type="entry name" value="PfkB"/>
    <property type="match status" value="1"/>
</dbReference>
<dbReference type="EMBL" id="JBFALK010000002">
    <property type="protein sequence ID" value="MEV0967868.1"/>
    <property type="molecule type" value="Genomic_DNA"/>
</dbReference>
<dbReference type="InterPro" id="IPR002139">
    <property type="entry name" value="Ribo/fructo_kinase"/>
</dbReference>
<dbReference type="InterPro" id="IPR011611">
    <property type="entry name" value="PfkB_dom"/>
</dbReference>
<dbReference type="InterPro" id="IPR002173">
    <property type="entry name" value="Carboh/pur_kinase_PfkB_CS"/>
</dbReference>
<dbReference type="CDD" id="cd01167">
    <property type="entry name" value="bac_FRK"/>
    <property type="match status" value="1"/>
</dbReference>
<evidence type="ECO:0000256" key="6">
    <source>
        <dbReference type="RuleBase" id="RU003704"/>
    </source>
</evidence>
<dbReference type="EC" id="2.7.1.-" evidence="8"/>
<evidence type="ECO:0000313" key="8">
    <source>
        <dbReference type="EMBL" id="MEV0967868.1"/>
    </source>
</evidence>
<organism evidence="8 9">
    <name type="scientific">Microtetraspora glauca</name>
    <dbReference type="NCBI Taxonomy" id="1996"/>
    <lineage>
        <taxon>Bacteria</taxon>
        <taxon>Bacillati</taxon>
        <taxon>Actinomycetota</taxon>
        <taxon>Actinomycetes</taxon>
        <taxon>Streptosporangiales</taxon>
        <taxon>Streptosporangiaceae</taxon>
        <taxon>Microtetraspora</taxon>
    </lineage>
</organism>
<proteinExistence type="inferred from homology"/>
<dbReference type="PANTHER" id="PTHR43085:SF1">
    <property type="entry name" value="PSEUDOURIDINE KINASE-RELATED"/>
    <property type="match status" value="1"/>
</dbReference>
<evidence type="ECO:0000256" key="5">
    <source>
        <dbReference type="ARBA" id="ARBA00022840"/>
    </source>
</evidence>
<keyword evidence="5" id="KW-0067">ATP-binding</keyword>
<dbReference type="GO" id="GO:0016301">
    <property type="term" value="F:kinase activity"/>
    <property type="evidence" value="ECO:0007669"/>
    <property type="project" value="UniProtKB-KW"/>
</dbReference>
<evidence type="ECO:0000256" key="3">
    <source>
        <dbReference type="ARBA" id="ARBA00022741"/>
    </source>
</evidence>
<dbReference type="SUPFAM" id="SSF53613">
    <property type="entry name" value="Ribokinase-like"/>
    <property type="match status" value="1"/>
</dbReference>
<name>A0ABV3G8D9_MICGL</name>
<gene>
    <name evidence="8" type="ORF">AB0I59_04475</name>
</gene>
<keyword evidence="2 6" id="KW-0808">Transferase</keyword>
<keyword evidence="4 6" id="KW-0418">Kinase</keyword>
<comment type="similarity">
    <text evidence="1 6">Belongs to the carbohydrate kinase PfkB family.</text>
</comment>
<dbReference type="PRINTS" id="PR00990">
    <property type="entry name" value="RIBOKINASE"/>
</dbReference>
<dbReference type="InterPro" id="IPR050306">
    <property type="entry name" value="PfkB_Carbo_kinase"/>
</dbReference>
<evidence type="ECO:0000259" key="7">
    <source>
        <dbReference type="Pfam" id="PF00294"/>
    </source>
</evidence>
<dbReference type="PROSITE" id="PS00584">
    <property type="entry name" value="PFKB_KINASES_2"/>
    <property type="match status" value="1"/>
</dbReference>
<feature type="domain" description="Carbohydrate kinase PfkB" evidence="7">
    <location>
        <begin position="2"/>
        <end position="291"/>
    </location>
</feature>
<evidence type="ECO:0000313" key="9">
    <source>
        <dbReference type="Proteomes" id="UP001551675"/>
    </source>
</evidence>
<comment type="caution">
    <text evidence="8">The sequence shown here is derived from an EMBL/GenBank/DDBJ whole genome shotgun (WGS) entry which is preliminary data.</text>
</comment>
<dbReference type="RefSeq" id="WP_358129956.1">
    <property type="nucleotide sequence ID" value="NZ_JBFALK010000002.1"/>
</dbReference>
<keyword evidence="3" id="KW-0547">Nucleotide-binding</keyword>
<evidence type="ECO:0000256" key="2">
    <source>
        <dbReference type="ARBA" id="ARBA00022679"/>
    </source>
</evidence>
<evidence type="ECO:0000256" key="1">
    <source>
        <dbReference type="ARBA" id="ARBA00010688"/>
    </source>
</evidence>
<dbReference type="PANTHER" id="PTHR43085">
    <property type="entry name" value="HEXOKINASE FAMILY MEMBER"/>
    <property type="match status" value="1"/>
</dbReference>
<keyword evidence="9" id="KW-1185">Reference proteome</keyword>
<dbReference type="Gene3D" id="3.40.1190.20">
    <property type="match status" value="1"/>
</dbReference>